<feature type="coiled-coil region" evidence="1">
    <location>
        <begin position="502"/>
        <end position="566"/>
    </location>
</feature>
<feature type="region of interest" description="Disordered" evidence="2">
    <location>
        <begin position="106"/>
        <end position="258"/>
    </location>
</feature>
<dbReference type="Proteomes" id="UP000215453">
    <property type="component" value="Chromosome 11"/>
</dbReference>
<feature type="compositionally biased region" description="Low complexity" evidence="2">
    <location>
        <begin position="329"/>
        <end position="338"/>
    </location>
</feature>
<feature type="compositionally biased region" description="Low complexity" evidence="2">
    <location>
        <begin position="726"/>
        <end position="749"/>
    </location>
</feature>
<feature type="region of interest" description="Disordered" evidence="2">
    <location>
        <begin position="474"/>
        <end position="495"/>
    </location>
</feature>
<dbReference type="AlphaFoldDB" id="A0A1Y6LXJ6"/>
<evidence type="ECO:0000313" key="4">
    <source>
        <dbReference type="Proteomes" id="UP000215453"/>
    </source>
</evidence>
<feature type="compositionally biased region" description="Polar residues" evidence="2">
    <location>
        <begin position="152"/>
        <end position="162"/>
    </location>
</feature>
<proteinExistence type="predicted"/>
<evidence type="ECO:0000256" key="1">
    <source>
        <dbReference type="SAM" id="Coils"/>
    </source>
</evidence>
<reference evidence="3 4" key="1">
    <citation type="submission" date="2016-10" db="EMBL/GenBank/DDBJ databases">
        <authorList>
            <person name="Varghese N."/>
        </authorList>
    </citation>
    <scope>NUCLEOTIDE SEQUENCE [LARGE SCALE GENOMIC DNA]</scope>
</reference>
<gene>
    <name evidence="3" type="ORF">ZT1A5_G10570</name>
</gene>
<feature type="region of interest" description="Disordered" evidence="2">
    <location>
        <begin position="321"/>
        <end position="351"/>
    </location>
</feature>
<feature type="compositionally biased region" description="Basic and acidic residues" evidence="2">
    <location>
        <begin position="249"/>
        <end position="258"/>
    </location>
</feature>
<feature type="coiled-coil region" evidence="1">
    <location>
        <begin position="390"/>
        <end position="424"/>
    </location>
</feature>
<feature type="compositionally biased region" description="Polar residues" evidence="2">
    <location>
        <begin position="657"/>
        <end position="688"/>
    </location>
</feature>
<keyword evidence="1" id="KW-0175">Coiled coil</keyword>
<accession>A0A1Y6LXJ6</accession>
<feature type="compositionally biased region" description="Polar residues" evidence="2">
    <location>
        <begin position="176"/>
        <end position="194"/>
    </location>
</feature>
<evidence type="ECO:0000313" key="3">
    <source>
        <dbReference type="EMBL" id="SMY29123.1"/>
    </source>
</evidence>
<feature type="compositionally biased region" description="Polar residues" evidence="2">
    <location>
        <begin position="476"/>
        <end position="495"/>
    </location>
</feature>
<organism evidence="3 4">
    <name type="scientific">Zymoseptoria tritici ST99CH_1A5</name>
    <dbReference type="NCBI Taxonomy" id="1276529"/>
    <lineage>
        <taxon>Eukaryota</taxon>
        <taxon>Fungi</taxon>
        <taxon>Dikarya</taxon>
        <taxon>Ascomycota</taxon>
        <taxon>Pezizomycotina</taxon>
        <taxon>Dothideomycetes</taxon>
        <taxon>Dothideomycetidae</taxon>
        <taxon>Mycosphaerellales</taxon>
        <taxon>Mycosphaerellaceae</taxon>
        <taxon>Zymoseptoria</taxon>
    </lineage>
</organism>
<name>A0A1Y6LXJ6_ZYMTR</name>
<protein>
    <submittedName>
        <fullName evidence="3">Uncharacterized protein</fullName>
    </submittedName>
</protein>
<feature type="compositionally biased region" description="Polar residues" evidence="2">
    <location>
        <begin position="201"/>
        <end position="210"/>
    </location>
</feature>
<evidence type="ECO:0000256" key="2">
    <source>
        <dbReference type="SAM" id="MobiDB-lite"/>
    </source>
</evidence>
<feature type="compositionally biased region" description="Polar residues" evidence="2">
    <location>
        <begin position="760"/>
        <end position="779"/>
    </location>
</feature>
<feature type="compositionally biased region" description="Polar residues" evidence="2">
    <location>
        <begin position="220"/>
        <end position="243"/>
    </location>
</feature>
<sequence length="887" mass="98558">MASNKFFTWTKGDRKHVSTGMIPIPIEYISIKGMEHGRNVKRSSKAGRKPIPLDFARDFGSNTSSRSNDSVALHDAAIKSATSLMAVMNDMLKSPPLNAHFLSAQKAEERQPWHGRPRSRTAPSTPMYEAPGMEPAELEGSMPAWPKEYQHNESTPPRSSRVSAAFPRRSCDSYSRRSANRKPSTSHTSNTSEDTLVGTESDASPYTTKRPSLDVREAEQTQSISIDSETTTSQPVSKQSITAPPTYDSSREEHHRAQTDELVSQIMALRASHDAHIASLQKTHEREVASHRSYIEILEKQRENIPKVSQTIGSLEIAPETHATTEVQTSATKSATTSQHGRPTFDIEPLASSDSAVGTEALVRELCLARNTQAEHRKAKTERDILRDSNNSHDREILQLQEIIRQAKDSEKTMLDKIARLEAALCMGNLERTDVLEGLYEARNRAKSMSDQQKLLIEERDQARDRLSSIDPEWTAKTTANTSSGTEGSTISQHSMQSVAVIETQQQELDDLRQKVGEKDARIRELTRLNLDTTGIEENELLIRQLEACQKQLSGVKAEREEYNNLLHAELRRQSQSIAIKLHTATPQINDDVQAIASQKLQIIRTELDDQCQLTAEQRCEYLEKELKHCIQEIVLYKMNIRGYKKDLKKAQARVQSLQAQQVERPQTPNSIDSSVGSDRPSRPSQESGLGISLPRQADTDTPTRHSAPPRRTRHSSAATTLHHQAPTNTASISTPSPAPPRSARLPLAVHKELPATPSVDATTGSWRTEGKSQQPTITRAETLRSVSDSIISSYAKRGTPEMETENFPIVLPLSTARWRSTGPATYVNSGADVGYEARLEGEGRGVSAIAVPVLRFKRGTLLGHEKYISKGRMHVKNTALIDAQKI</sequence>
<dbReference type="EMBL" id="LT882686">
    <property type="protein sequence ID" value="SMY29123.1"/>
    <property type="molecule type" value="Genomic_DNA"/>
</dbReference>
<feature type="region of interest" description="Disordered" evidence="2">
    <location>
        <begin position="657"/>
        <end position="779"/>
    </location>
</feature>